<dbReference type="RefSeq" id="XP_066076017.1">
    <property type="nucleotide sequence ID" value="XM_066219920.1"/>
</dbReference>
<dbReference type="Proteomes" id="UP001355207">
    <property type="component" value="Chromosome 5"/>
</dbReference>
<sequence length="153" mass="17602">MLHDLDNTSLEIEFNVLALNLRDMWYQHGYTGLRYFKQHIADIYKRFQILLDEDKVDAETLRAAENACNELLALSASAVPDETWLPYVTSMKKGILISSSGSGGSSLSLSPNTSPQNSPTEEKNLSHNHYDYNQNHLYDDRFTFSNRHRRFTN</sequence>
<evidence type="ECO:0000313" key="2">
    <source>
        <dbReference type="EMBL" id="WWC89254.1"/>
    </source>
</evidence>
<feature type="region of interest" description="Disordered" evidence="1">
    <location>
        <begin position="101"/>
        <end position="127"/>
    </location>
</feature>
<evidence type="ECO:0000256" key="1">
    <source>
        <dbReference type="SAM" id="MobiDB-lite"/>
    </source>
</evidence>
<accession>A0AAX4JWI9</accession>
<proteinExistence type="predicted"/>
<reference evidence="2 3" key="1">
    <citation type="submission" date="2024-01" db="EMBL/GenBank/DDBJ databases">
        <title>Comparative genomics of Cryptococcus and Kwoniella reveals pathogenesis evolution and contrasting modes of karyotype evolution via chromosome fusion or intercentromeric recombination.</title>
        <authorList>
            <person name="Coelho M.A."/>
            <person name="David-Palma M."/>
            <person name="Shea T."/>
            <person name="Bowers K."/>
            <person name="McGinley-Smith S."/>
            <person name="Mohammad A.W."/>
            <person name="Gnirke A."/>
            <person name="Yurkov A.M."/>
            <person name="Nowrousian M."/>
            <person name="Sun S."/>
            <person name="Cuomo C.A."/>
            <person name="Heitman J."/>
        </authorList>
    </citation>
    <scope>NUCLEOTIDE SEQUENCE [LARGE SCALE GENOMIC DNA]</scope>
    <source>
        <strain evidence="2 3">CBS 6074</strain>
    </source>
</reference>
<evidence type="ECO:0000313" key="3">
    <source>
        <dbReference type="Proteomes" id="UP001355207"/>
    </source>
</evidence>
<dbReference type="EMBL" id="CP144102">
    <property type="protein sequence ID" value="WWC89254.1"/>
    <property type="molecule type" value="Genomic_DNA"/>
</dbReference>
<name>A0AAX4JWI9_9TREE</name>
<organism evidence="2 3">
    <name type="scientific">Kwoniella dendrophila CBS 6074</name>
    <dbReference type="NCBI Taxonomy" id="1295534"/>
    <lineage>
        <taxon>Eukaryota</taxon>
        <taxon>Fungi</taxon>
        <taxon>Dikarya</taxon>
        <taxon>Basidiomycota</taxon>
        <taxon>Agaricomycotina</taxon>
        <taxon>Tremellomycetes</taxon>
        <taxon>Tremellales</taxon>
        <taxon>Cryptococcaceae</taxon>
        <taxon>Kwoniella</taxon>
    </lineage>
</organism>
<feature type="compositionally biased region" description="Low complexity" evidence="1">
    <location>
        <begin position="101"/>
        <end position="110"/>
    </location>
</feature>
<keyword evidence="3" id="KW-1185">Reference proteome</keyword>
<gene>
    <name evidence="2" type="ORF">L201_004175</name>
</gene>
<dbReference type="GeneID" id="91094845"/>
<protein>
    <submittedName>
        <fullName evidence="2">Uncharacterized protein</fullName>
    </submittedName>
</protein>
<dbReference type="AlphaFoldDB" id="A0AAX4JWI9"/>